<dbReference type="EMBL" id="FQVC01000002">
    <property type="protein sequence ID" value="SHE62405.1"/>
    <property type="molecule type" value="Genomic_DNA"/>
</dbReference>
<dbReference type="PROSITE" id="PS50977">
    <property type="entry name" value="HTH_TETR_2"/>
    <property type="match status" value="1"/>
</dbReference>
<evidence type="ECO:0000313" key="7">
    <source>
        <dbReference type="EMBL" id="SHE62405.1"/>
    </source>
</evidence>
<dbReference type="STRING" id="1121477.SAMN02745223_00715"/>
<dbReference type="PANTHER" id="PTHR47506:SF1">
    <property type="entry name" value="HTH-TYPE TRANSCRIPTIONAL REGULATOR YJDC"/>
    <property type="match status" value="1"/>
</dbReference>
<reference evidence="6 8" key="1">
    <citation type="submission" date="2015-03" db="EMBL/GenBank/DDBJ databases">
        <authorList>
            <person name="Hassan Y.I."/>
            <person name="Lepp D."/>
            <person name="Zhou T."/>
        </authorList>
    </citation>
    <scope>NUCLEOTIDE SEQUENCE [LARGE SCALE GENOMIC DNA]</scope>
    <source>
        <strain evidence="6 8">DSM 17137</strain>
    </source>
</reference>
<feature type="DNA-binding region" description="H-T-H motif" evidence="4">
    <location>
        <begin position="29"/>
        <end position="48"/>
    </location>
</feature>
<gene>
    <name evidence="7" type="ORF">SAMN02745223_00715</name>
    <name evidence="6" type="ORF">VW29_12310</name>
</gene>
<proteinExistence type="predicted"/>
<dbReference type="Gene3D" id="1.10.357.10">
    <property type="entry name" value="Tetracycline Repressor, domain 2"/>
    <property type="match status" value="1"/>
</dbReference>
<evidence type="ECO:0000256" key="2">
    <source>
        <dbReference type="ARBA" id="ARBA00023125"/>
    </source>
</evidence>
<evidence type="ECO:0000256" key="3">
    <source>
        <dbReference type="ARBA" id="ARBA00023163"/>
    </source>
</evidence>
<feature type="domain" description="HTH tetR-type" evidence="5">
    <location>
        <begin position="6"/>
        <end position="66"/>
    </location>
</feature>
<dbReference type="EMBL" id="LAJF01000084">
    <property type="protein sequence ID" value="KKB84042.1"/>
    <property type="molecule type" value="Genomic_DNA"/>
</dbReference>
<dbReference type="GO" id="GO:0003677">
    <property type="term" value="F:DNA binding"/>
    <property type="evidence" value="ECO:0007669"/>
    <property type="project" value="UniProtKB-UniRule"/>
</dbReference>
<dbReference type="InterPro" id="IPR009057">
    <property type="entry name" value="Homeodomain-like_sf"/>
</dbReference>
<evidence type="ECO:0000313" key="8">
    <source>
        <dbReference type="Proteomes" id="UP000033608"/>
    </source>
</evidence>
<dbReference type="SUPFAM" id="SSF46689">
    <property type="entry name" value="Homeodomain-like"/>
    <property type="match status" value="1"/>
</dbReference>
<evidence type="ECO:0000313" key="6">
    <source>
        <dbReference type="EMBL" id="KKB84042.1"/>
    </source>
</evidence>
<organism evidence="6 8">
    <name type="scientific">Devosia limi DSM 17137</name>
    <dbReference type="NCBI Taxonomy" id="1121477"/>
    <lineage>
        <taxon>Bacteria</taxon>
        <taxon>Pseudomonadati</taxon>
        <taxon>Pseudomonadota</taxon>
        <taxon>Alphaproteobacteria</taxon>
        <taxon>Hyphomicrobiales</taxon>
        <taxon>Devosiaceae</taxon>
        <taxon>Devosia</taxon>
    </lineage>
</organism>
<keyword evidence="8" id="KW-1185">Reference proteome</keyword>
<evidence type="ECO:0000259" key="5">
    <source>
        <dbReference type="PROSITE" id="PS50977"/>
    </source>
</evidence>
<evidence type="ECO:0000256" key="4">
    <source>
        <dbReference type="PROSITE-ProRule" id="PRU00335"/>
    </source>
</evidence>
<sequence>MARPRTIADEAILDAAMHVMYEQGPDALTFAAVSQVIGLSPATLVQRYGSKEAFVQAAMLRAWDVLDARMAELDASEAISPEGAIAFVVALIPSGMTGQDAAQGLSVLREDMRDPVLRARGVAWRKVLAVALGRRLTNEAGQVERLGRMMASQWQGAQVWWGFEQSQSPAEAISAELRDWCAAMLGGKAGM</sequence>
<protein>
    <submittedName>
        <fullName evidence="6">TetR family transcriptional regulator</fullName>
    </submittedName>
    <submittedName>
        <fullName evidence="7">Transcriptional regulator, TetR family</fullName>
    </submittedName>
</protein>
<keyword evidence="3" id="KW-0804">Transcription</keyword>
<evidence type="ECO:0000313" key="9">
    <source>
        <dbReference type="Proteomes" id="UP000184533"/>
    </source>
</evidence>
<reference evidence="7 9" key="2">
    <citation type="submission" date="2016-11" db="EMBL/GenBank/DDBJ databases">
        <authorList>
            <person name="Jaros S."/>
            <person name="Januszkiewicz K."/>
            <person name="Wedrychowicz H."/>
        </authorList>
    </citation>
    <scope>NUCLEOTIDE SEQUENCE [LARGE SCALE GENOMIC DNA]</scope>
    <source>
        <strain evidence="7 9">DSM 17137</strain>
    </source>
</reference>
<evidence type="ECO:0000256" key="1">
    <source>
        <dbReference type="ARBA" id="ARBA00023015"/>
    </source>
</evidence>
<dbReference type="PANTHER" id="PTHR47506">
    <property type="entry name" value="TRANSCRIPTIONAL REGULATORY PROTEIN"/>
    <property type="match status" value="1"/>
</dbReference>
<dbReference type="Proteomes" id="UP000184533">
    <property type="component" value="Unassembled WGS sequence"/>
</dbReference>
<dbReference type="PATRIC" id="fig|1121477.3.peg.3615"/>
<dbReference type="RefSeq" id="WP_046135561.1">
    <property type="nucleotide sequence ID" value="NZ_FQVC01000002.1"/>
</dbReference>
<dbReference type="OrthoDB" id="6973663at2"/>
<keyword evidence="2 4" id="KW-0238">DNA-binding</keyword>
<dbReference type="Proteomes" id="UP000033608">
    <property type="component" value="Unassembled WGS sequence"/>
</dbReference>
<keyword evidence="1" id="KW-0805">Transcription regulation</keyword>
<dbReference type="AlphaFoldDB" id="A0A0F5LQV8"/>
<accession>A0A0F5LQV8</accession>
<name>A0A0F5LQV8_9HYPH</name>
<dbReference type="InterPro" id="IPR001647">
    <property type="entry name" value="HTH_TetR"/>
</dbReference>
<dbReference type="Pfam" id="PF00440">
    <property type="entry name" value="TetR_N"/>
    <property type="match status" value="1"/>
</dbReference>